<accession>A0A8K0DQP3</accession>
<evidence type="ECO:0000313" key="2">
    <source>
        <dbReference type="Proteomes" id="UP000796880"/>
    </source>
</evidence>
<dbReference type="AlphaFoldDB" id="A0A8K0DQP3"/>
<organism evidence="1 2">
    <name type="scientific">Rhamnella rubrinervis</name>
    <dbReference type="NCBI Taxonomy" id="2594499"/>
    <lineage>
        <taxon>Eukaryota</taxon>
        <taxon>Viridiplantae</taxon>
        <taxon>Streptophyta</taxon>
        <taxon>Embryophyta</taxon>
        <taxon>Tracheophyta</taxon>
        <taxon>Spermatophyta</taxon>
        <taxon>Magnoliopsida</taxon>
        <taxon>eudicotyledons</taxon>
        <taxon>Gunneridae</taxon>
        <taxon>Pentapetalae</taxon>
        <taxon>rosids</taxon>
        <taxon>fabids</taxon>
        <taxon>Rosales</taxon>
        <taxon>Rhamnaceae</taxon>
        <taxon>rhamnoid group</taxon>
        <taxon>Rhamneae</taxon>
        <taxon>Rhamnella</taxon>
    </lineage>
</organism>
<reference evidence="1" key="1">
    <citation type="submission" date="2020-03" db="EMBL/GenBank/DDBJ databases">
        <title>A high-quality chromosome-level genome assembly of a woody plant with both climbing and erect habits, Rhamnella rubrinervis.</title>
        <authorList>
            <person name="Lu Z."/>
            <person name="Yang Y."/>
            <person name="Zhu X."/>
            <person name="Sun Y."/>
        </authorList>
    </citation>
    <scope>NUCLEOTIDE SEQUENCE</scope>
    <source>
        <strain evidence="1">BYM</strain>
        <tissue evidence="1">Leaf</tissue>
    </source>
</reference>
<keyword evidence="2" id="KW-1185">Reference proteome</keyword>
<dbReference type="Proteomes" id="UP000796880">
    <property type="component" value="Unassembled WGS sequence"/>
</dbReference>
<proteinExistence type="predicted"/>
<gene>
    <name evidence="1" type="ORF">FNV43_RR24520</name>
</gene>
<evidence type="ECO:0000313" key="1">
    <source>
        <dbReference type="EMBL" id="KAF3433418.1"/>
    </source>
</evidence>
<dbReference type="OrthoDB" id="1930729at2759"/>
<name>A0A8K0DQP3_9ROSA</name>
<comment type="caution">
    <text evidence="1">The sequence shown here is derived from an EMBL/GenBank/DDBJ whole genome shotgun (WGS) entry which is preliminary data.</text>
</comment>
<dbReference type="EMBL" id="VOIH02000011">
    <property type="protein sequence ID" value="KAF3433418.1"/>
    <property type="molecule type" value="Genomic_DNA"/>
</dbReference>
<sequence>MNKFEMWWPFDESEVDDNVRVCIFYLFKMILLADAKRKAITCDQYKLFHNKEKSERYSCGSLAYDFAIKYLRNIVNHHNTSNTFKVLKPFIFPKYWVMGITLQTDVLESFAVNFQGRSTFILSRRKFSKPKNVILTITMKEKKDAYITSLFNSIVYCNYDGSPLVVVVVDETNVDPHSNMIPLSKEMHKVAELIICSHNDHEEHEVYISVNNENKYRCAVEVDYVNQHVMIYDNYLELMSNGTLILDTFTMSRVDGSLCLQQAHLS</sequence>
<protein>
    <submittedName>
        <fullName evidence="1">Uncharacterized protein</fullName>
    </submittedName>
</protein>